<keyword evidence="4" id="KW-1185">Reference proteome</keyword>
<dbReference type="InterPro" id="IPR012912">
    <property type="entry name" value="Plasmid_pRiA4b_Orf3-like"/>
</dbReference>
<name>A0A5B8V0R2_9SPHI</name>
<organism evidence="3 4">
    <name type="scientific">Mucilaginibacter ginsenosidivorans</name>
    <dbReference type="NCBI Taxonomy" id="398053"/>
    <lineage>
        <taxon>Bacteria</taxon>
        <taxon>Pseudomonadati</taxon>
        <taxon>Bacteroidota</taxon>
        <taxon>Sphingobacteriia</taxon>
        <taxon>Sphingobacteriales</taxon>
        <taxon>Sphingobacteriaceae</taxon>
        <taxon>Mucilaginibacter</taxon>
    </lineage>
</organism>
<reference evidence="3 4" key="1">
    <citation type="journal article" date="2017" name="Curr. Microbiol.">
        <title>Mucilaginibacter ginsenosidivorans sp. nov., Isolated from Soil of Ginseng Field.</title>
        <authorList>
            <person name="Kim M.M."/>
            <person name="Siddiqi M.Z."/>
            <person name="Im W.T."/>
        </authorList>
    </citation>
    <scope>NUCLEOTIDE SEQUENCE [LARGE SCALE GENOMIC DNA]</scope>
    <source>
        <strain evidence="3 4">Gsoil 3017</strain>
    </source>
</reference>
<proteinExistence type="predicted"/>
<dbReference type="RefSeq" id="WP_147033930.1">
    <property type="nucleotide sequence ID" value="NZ_CP042436.1"/>
</dbReference>
<evidence type="ECO:0000259" key="2">
    <source>
        <dbReference type="Pfam" id="PF07929"/>
    </source>
</evidence>
<evidence type="ECO:0000256" key="1">
    <source>
        <dbReference type="SAM" id="MobiDB-lite"/>
    </source>
</evidence>
<sequence length="220" mass="25588">MALYRFRVTFEDYDDVMREIDVKSNQTFEDLHRAIHQSTGYNCEYPSSFYISNDQWIKGEEITFMPNQRRIDRGVVLMDKVKLSNRIDDPHQKFYYTFNFDRPFDFHVELLKIILDENPGTQYPSIVKSVGEAPKQFGNVFNPAVLPPATDEFDFLNEMEFSEEDAEEEGFTEVADSEGLEEHDEPIAAADDEEEDEFGSEFSDNEGFEDEGPAAHHDDY</sequence>
<dbReference type="KEGG" id="mgin:FRZ54_21815"/>
<feature type="region of interest" description="Disordered" evidence="1">
    <location>
        <begin position="161"/>
        <end position="220"/>
    </location>
</feature>
<evidence type="ECO:0000313" key="3">
    <source>
        <dbReference type="EMBL" id="QEC65097.1"/>
    </source>
</evidence>
<dbReference type="Proteomes" id="UP000321479">
    <property type="component" value="Chromosome"/>
</dbReference>
<accession>A0A5B8V0R2</accession>
<evidence type="ECO:0000313" key="4">
    <source>
        <dbReference type="Proteomes" id="UP000321479"/>
    </source>
</evidence>
<gene>
    <name evidence="3" type="ORF">FRZ54_21815</name>
</gene>
<protein>
    <submittedName>
        <fullName evidence="3">Plasmid pRiA4b ORF-3 family protein</fullName>
    </submittedName>
</protein>
<feature type="compositionally biased region" description="Acidic residues" evidence="1">
    <location>
        <begin position="161"/>
        <end position="212"/>
    </location>
</feature>
<feature type="domain" description="Plasmid pRiA4b Orf3-like" evidence="2">
    <location>
        <begin position="4"/>
        <end position="135"/>
    </location>
</feature>
<dbReference type="SUPFAM" id="SSF159941">
    <property type="entry name" value="MM3350-like"/>
    <property type="match status" value="1"/>
</dbReference>
<dbReference type="AlphaFoldDB" id="A0A5B8V0R2"/>
<dbReference type="OrthoDB" id="666725at2"/>
<dbReference type="Pfam" id="PF07929">
    <property type="entry name" value="PRiA4_ORF3"/>
    <property type="match status" value="1"/>
</dbReference>
<dbReference type="Gene3D" id="3.10.290.30">
    <property type="entry name" value="MM3350-like"/>
    <property type="match status" value="1"/>
</dbReference>
<dbReference type="InterPro" id="IPR024047">
    <property type="entry name" value="MM3350-like_sf"/>
</dbReference>
<dbReference type="EMBL" id="CP042436">
    <property type="protein sequence ID" value="QEC65097.1"/>
    <property type="molecule type" value="Genomic_DNA"/>
</dbReference>